<feature type="transmembrane region" description="Helical" evidence="6">
    <location>
        <begin position="41"/>
        <end position="61"/>
    </location>
</feature>
<dbReference type="PANTHER" id="PTHR23508">
    <property type="entry name" value="CARBOXYLIC ACID TRANSPORTER PROTEIN HOMOLOG"/>
    <property type="match status" value="1"/>
</dbReference>
<dbReference type="SUPFAM" id="SSF103473">
    <property type="entry name" value="MFS general substrate transporter"/>
    <property type="match status" value="1"/>
</dbReference>
<feature type="transmembrane region" description="Helical" evidence="6">
    <location>
        <begin position="81"/>
        <end position="101"/>
    </location>
</feature>
<feature type="transmembrane region" description="Helical" evidence="6">
    <location>
        <begin position="364"/>
        <end position="383"/>
    </location>
</feature>
<evidence type="ECO:0000256" key="1">
    <source>
        <dbReference type="ARBA" id="ARBA00004651"/>
    </source>
</evidence>
<comment type="subcellular location">
    <subcellularLocation>
        <location evidence="1">Cell membrane</location>
        <topology evidence="1">Multi-pass membrane protein</topology>
    </subcellularLocation>
</comment>
<protein>
    <submittedName>
        <fullName evidence="8">MFS transporter</fullName>
    </submittedName>
</protein>
<dbReference type="PANTHER" id="PTHR23508:SF10">
    <property type="entry name" value="CARBOXYLIC ACID TRANSPORTER PROTEIN HOMOLOG"/>
    <property type="match status" value="1"/>
</dbReference>
<dbReference type="PROSITE" id="PS00217">
    <property type="entry name" value="SUGAR_TRANSPORT_2"/>
    <property type="match status" value="1"/>
</dbReference>
<feature type="transmembrane region" description="Helical" evidence="6">
    <location>
        <begin position="204"/>
        <end position="226"/>
    </location>
</feature>
<dbReference type="Gene3D" id="1.20.1250.20">
    <property type="entry name" value="MFS general substrate transporter like domains"/>
    <property type="match status" value="1"/>
</dbReference>
<dbReference type="Proteomes" id="UP001597145">
    <property type="component" value="Unassembled WGS sequence"/>
</dbReference>
<evidence type="ECO:0000256" key="3">
    <source>
        <dbReference type="ARBA" id="ARBA00022989"/>
    </source>
</evidence>
<name>A0ABW4FWX1_9PSEU</name>
<evidence type="ECO:0000256" key="5">
    <source>
        <dbReference type="SAM" id="MobiDB-lite"/>
    </source>
</evidence>
<evidence type="ECO:0000256" key="4">
    <source>
        <dbReference type="ARBA" id="ARBA00023136"/>
    </source>
</evidence>
<feature type="compositionally biased region" description="Low complexity" evidence="5">
    <location>
        <begin position="10"/>
        <end position="22"/>
    </location>
</feature>
<keyword evidence="9" id="KW-1185">Reference proteome</keyword>
<proteinExistence type="predicted"/>
<dbReference type="PROSITE" id="PS50850">
    <property type="entry name" value="MFS"/>
    <property type="match status" value="1"/>
</dbReference>
<evidence type="ECO:0000256" key="6">
    <source>
        <dbReference type="SAM" id="Phobius"/>
    </source>
</evidence>
<dbReference type="InterPro" id="IPR005829">
    <property type="entry name" value="Sugar_transporter_CS"/>
</dbReference>
<keyword evidence="3 6" id="KW-1133">Transmembrane helix</keyword>
<dbReference type="InterPro" id="IPR005828">
    <property type="entry name" value="MFS_sugar_transport-like"/>
</dbReference>
<dbReference type="RefSeq" id="WP_379660095.1">
    <property type="nucleotide sequence ID" value="NZ_JBHUCP010000046.1"/>
</dbReference>
<dbReference type="Pfam" id="PF00083">
    <property type="entry name" value="Sugar_tr"/>
    <property type="match status" value="1"/>
</dbReference>
<feature type="transmembrane region" description="Helical" evidence="6">
    <location>
        <begin position="108"/>
        <end position="126"/>
    </location>
</feature>
<keyword evidence="2 6" id="KW-0812">Transmembrane</keyword>
<feature type="transmembrane region" description="Helical" evidence="6">
    <location>
        <begin position="452"/>
        <end position="472"/>
    </location>
</feature>
<evidence type="ECO:0000313" key="9">
    <source>
        <dbReference type="Proteomes" id="UP001597145"/>
    </source>
</evidence>
<feature type="transmembrane region" description="Helical" evidence="6">
    <location>
        <begin position="132"/>
        <end position="155"/>
    </location>
</feature>
<feature type="transmembrane region" description="Helical" evidence="6">
    <location>
        <begin position="335"/>
        <end position="357"/>
    </location>
</feature>
<keyword evidence="4 6" id="KW-0472">Membrane</keyword>
<feature type="transmembrane region" description="Helical" evidence="6">
    <location>
        <begin position="167"/>
        <end position="192"/>
    </location>
</feature>
<feature type="transmembrane region" description="Helical" evidence="6">
    <location>
        <begin position="389"/>
        <end position="410"/>
    </location>
</feature>
<sequence>MTSHQPPPGYAAAPPGSAGPTGRTETLGDVVDRIGVTRTHYVALVLVVLGGMFEVFEQLILSSLGPALQEAFGIDAARISILSSITLLAVVAGGIIGGILGDRNGRRAVLSVSLAIYCVGTVISAFSPTYEVLALSRVVTGLGVGGEIAIGLTYLSELSPTKVRGVFVSLFNTVSAGVGTFLVFAYTLLVLGPVATATGAGPDAWRWAFGLLGLPVVLIVFFRRYLPETPAHLLKRGDIEGTNRALTWLARGRLRQGPGDEVTSFVDERTAAASESAQIHGSARQELASVLTPPLRRRTLVMSLAAFLAWGVQFSVIIIMPILLVQRGYSITGSLALTMVQNLGALVGACAATFASYAVARRRVVAVGALAGAVSVVAFALFAFSDLSILVIGFVLQVFCLMVNTTLWLWAPELYPTNVRAFGTSLIVNVGFLGGAVMPVVATVVFEQAGAVPAFVVLAGMYIVMALLMTLATETRGVSLERLHGKRSIAAT</sequence>
<evidence type="ECO:0000256" key="2">
    <source>
        <dbReference type="ARBA" id="ARBA00022692"/>
    </source>
</evidence>
<gene>
    <name evidence="8" type="ORF">ACFSCY_36185</name>
</gene>
<feature type="region of interest" description="Disordered" evidence="5">
    <location>
        <begin position="1"/>
        <end position="24"/>
    </location>
</feature>
<dbReference type="InterPro" id="IPR036259">
    <property type="entry name" value="MFS_trans_sf"/>
</dbReference>
<dbReference type="InterPro" id="IPR020846">
    <property type="entry name" value="MFS_dom"/>
</dbReference>
<feature type="domain" description="Major facilitator superfamily (MFS) profile" evidence="7">
    <location>
        <begin position="43"/>
        <end position="477"/>
    </location>
</feature>
<reference evidence="9" key="1">
    <citation type="journal article" date="2019" name="Int. J. Syst. Evol. Microbiol.">
        <title>The Global Catalogue of Microorganisms (GCM) 10K type strain sequencing project: providing services to taxonomists for standard genome sequencing and annotation.</title>
        <authorList>
            <consortium name="The Broad Institute Genomics Platform"/>
            <consortium name="The Broad Institute Genome Sequencing Center for Infectious Disease"/>
            <person name="Wu L."/>
            <person name="Ma J."/>
        </authorList>
    </citation>
    <scope>NUCLEOTIDE SEQUENCE [LARGE SCALE GENOMIC DNA]</scope>
    <source>
        <strain evidence="9">JCM 12165</strain>
    </source>
</reference>
<feature type="transmembrane region" description="Helical" evidence="6">
    <location>
        <begin position="422"/>
        <end position="446"/>
    </location>
</feature>
<comment type="caution">
    <text evidence="8">The sequence shown here is derived from an EMBL/GenBank/DDBJ whole genome shotgun (WGS) entry which is preliminary data.</text>
</comment>
<evidence type="ECO:0000259" key="7">
    <source>
        <dbReference type="PROSITE" id="PS50850"/>
    </source>
</evidence>
<dbReference type="EMBL" id="JBHUCP010000046">
    <property type="protein sequence ID" value="MFD1534867.1"/>
    <property type="molecule type" value="Genomic_DNA"/>
</dbReference>
<feature type="transmembrane region" description="Helical" evidence="6">
    <location>
        <begin position="300"/>
        <end position="323"/>
    </location>
</feature>
<evidence type="ECO:0000313" key="8">
    <source>
        <dbReference type="EMBL" id="MFD1534867.1"/>
    </source>
</evidence>
<organism evidence="8 9">
    <name type="scientific">Pseudonocardia aurantiaca</name>
    <dbReference type="NCBI Taxonomy" id="75290"/>
    <lineage>
        <taxon>Bacteria</taxon>
        <taxon>Bacillati</taxon>
        <taxon>Actinomycetota</taxon>
        <taxon>Actinomycetes</taxon>
        <taxon>Pseudonocardiales</taxon>
        <taxon>Pseudonocardiaceae</taxon>
        <taxon>Pseudonocardia</taxon>
    </lineage>
</organism>
<accession>A0ABW4FWX1</accession>